<dbReference type="InterPro" id="IPR033587">
    <property type="entry name" value="M1AP"/>
</dbReference>
<dbReference type="PANTHER" id="PTHR28642">
    <property type="entry name" value="MEIOSIS 1 ARREST PROTEIN"/>
    <property type="match status" value="1"/>
</dbReference>
<sequence length="395" mass="43578">APSNSNQIEMIILTGHSGNFVQHHLRCVSDNFDLNAIKRILAATVVMPIMDNSSPVSNPENSSFEMECDEFSGMVDIVALDCDPTSLQRFFYSWLTETSSELEHMHLMLPPPCPADPALIIKCDILERLICPYQLPFSEMFSVHAESNACKHIYPPPSKALGMTVPLQKLKVMSTVSRQAVCESILFGFPLIVVPTTCWKMEWEILETNQENFAALCSELHQKDQVLLTQAEDTFDSSQQRSSKASSVLKPRGYFVLMPSNNKSLLVKSIIPKELLLPMSPMISQGSSKVESTLRVKASLSEVKSLPDLNPLNLTCGLMPGLQQMSLPRSAVDKVRALKRNTASTKSGKIPAGQQEIGSFFVPQCAPNPVGQPGGRLTANYWSNPLSIVNKTRPT</sequence>
<feature type="non-terminal residue" evidence="1">
    <location>
        <position position="1"/>
    </location>
</feature>
<reference evidence="1" key="1">
    <citation type="journal article" date="2023" name="G3 (Bethesda)">
        <title>A reference genome for the long-term kleptoplast-retaining sea slug Elysia crispata morphotype clarki.</title>
        <authorList>
            <person name="Eastman K.E."/>
            <person name="Pendleton A.L."/>
            <person name="Shaikh M.A."/>
            <person name="Suttiyut T."/>
            <person name="Ogas R."/>
            <person name="Tomko P."/>
            <person name="Gavelis G."/>
            <person name="Widhalm J.R."/>
            <person name="Wisecaver J.H."/>
        </authorList>
    </citation>
    <scope>NUCLEOTIDE SEQUENCE</scope>
    <source>
        <strain evidence="1">ECLA1</strain>
    </source>
</reference>
<organism evidence="1 2">
    <name type="scientific">Elysia crispata</name>
    <name type="common">lettuce slug</name>
    <dbReference type="NCBI Taxonomy" id="231223"/>
    <lineage>
        <taxon>Eukaryota</taxon>
        <taxon>Metazoa</taxon>
        <taxon>Spiralia</taxon>
        <taxon>Lophotrochozoa</taxon>
        <taxon>Mollusca</taxon>
        <taxon>Gastropoda</taxon>
        <taxon>Heterobranchia</taxon>
        <taxon>Euthyneura</taxon>
        <taxon>Panpulmonata</taxon>
        <taxon>Sacoglossa</taxon>
        <taxon>Placobranchoidea</taxon>
        <taxon>Plakobranchidae</taxon>
        <taxon>Elysia</taxon>
    </lineage>
</organism>
<keyword evidence="2" id="KW-1185">Reference proteome</keyword>
<proteinExistence type="predicted"/>
<accession>A0AAE0Z3J2</accession>
<dbReference type="GO" id="GO:0051308">
    <property type="term" value="P:male meiosis chromosome separation"/>
    <property type="evidence" value="ECO:0007669"/>
    <property type="project" value="TreeGrafter"/>
</dbReference>
<dbReference type="AlphaFoldDB" id="A0AAE0Z3J2"/>
<dbReference type="EMBL" id="JAWDGP010004765">
    <property type="protein sequence ID" value="KAK3762035.1"/>
    <property type="molecule type" value="Genomic_DNA"/>
</dbReference>
<dbReference type="PANTHER" id="PTHR28642:SF1">
    <property type="entry name" value="MEIOSIS 1 ARREST PROTEIN"/>
    <property type="match status" value="1"/>
</dbReference>
<dbReference type="GO" id="GO:0007127">
    <property type="term" value="P:meiosis I"/>
    <property type="evidence" value="ECO:0007669"/>
    <property type="project" value="InterPro"/>
</dbReference>
<evidence type="ECO:0000313" key="2">
    <source>
        <dbReference type="Proteomes" id="UP001283361"/>
    </source>
</evidence>
<protein>
    <submittedName>
        <fullName evidence="1">Uncharacterized protein</fullName>
    </submittedName>
</protein>
<dbReference type="GO" id="GO:0007283">
    <property type="term" value="P:spermatogenesis"/>
    <property type="evidence" value="ECO:0007669"/>
    <property type="project" value="InterPro"/>
</dbReference>
<gene>
    <name evidence="1" type="ORF">RRG08_008363</name>
</gene>
<evidence type="ECO:0000313" key="1">
    <source>
        <dbReference type="EMBL" id="KAK3762035.1"/>
    </source>
</evidence>
<dbReference type="Proteomes" id="UP001283361">
    <property type="component" value="Unassembled WGS sequence"/>
</dbReference>
<comment type="caution">
    <text evidence="1">The sequence shown here is derived from an EMBL/GenBank/DDBJ whole genome shotgun (WGS) entry which is preliminary data.</text>
</comment>
<name>A0AAE0Z3J2_9GAST</name>